<dbReference type="EMBL" id="JAUFQY010000002">
    <property type="protein sequence ID" value="MDN3701991.1"/>
    <property type="molecule type" value="Genomic_DNA"/>
</dbReference>
<accession>A0ABT8CJS4</accession>
<reference evidence="2" key="1">
    <citation type="journal article" date="2019" name="Int. J. Syst. Evol. Microbiol.">
        <title>The Global Catalogue of Microorganisms (GCM) 10K type strain sequencing project: providing services to taxonomists for standard genome sequencing and annotation.</title>
        <authorList>
            <consortium name="The Broad Institute Genomics Platform"/>
            <consortium name="The Broad Institute Genome Sequencing Center for Infectious Disease"/>
            <person name="Wu L."/>
            <person name="Ma J."/>
        </authorList>
    </citation>
    <scope>NUCLEOTIDE SEQUENCE [LARGE SCALE GENOMIC DNA]</scope>
    <source>
        <strain evidence="2">CECT 7226</strain>
    </source>
</reference>
<dbReference type="InterPro" id="IPR032248">
    <property type="entry name" value="DUF4823"/>
</dbReference>
<comment type="caution">
    <text evidence="1">The sequence shown here is derived from an EMBL/GenBank/DDBJ whole genome shotgun (WGS) entry which is preliminary data.</text>
</comment>
<keyword evidence="2" id="KW-1185">Reference proteome</keyword>
<name>A0ABT8CJS4_9VIBR</name>
<dbReference type="Pfam" id="PF16105">
    <property type="entry name" value="DUF4823"/>
    <property type="match status" value="1"/>
</dbReference>
<sequence length="178" mass="19123">MKKLLVLGLIATLAGCADSHHLNMSNTEVVNKISASSSVYVALSEDGRYGEKDYKGSGALLSNVIKSGLLTKMNDVTVANDAGSLKESIKLAESNGSDYLFYPTIMHWEDRATEWSGKADKVKVKIVTWDIKHNVELSSVIIDGSSGLATLGGDHPQDLLPEPVNAYIDTLFAAPVQN</sequence>
<dbReference type="PROSITE" id="PS51257">
    <property type="entry name" value="PROKAR_LIPOPROTEIN"/>
    <property type="match status" value="1"/>
</dbReference>
<evidence type="ECO:0000313" key="2">
    <source>
        <dbReference type="Proteomes" id="UP001223712"/>
    </source>
</evidence>
<protein>
    <submittedName>
        <fullName evidence="1">DUF4823 domain-containing protein</fullName>
    </submittedName>
</protein>
<evidence type="ECO:0000313" key="1">
    <source>
        <dbReference type="EMBL" id="MDN3701991.1"/>
    </source>
</evidence>
<dbReference type="Proteomes" id="UP001223712">
    <property type="component" value="Unassembled WGS sequence"/>
</dbReference>
<dbReference type="RefSeq" id="WP_261840163.1">
    <property type="nucleotide sequence ID" value="NZ_AP025459.1"/>
</dbReference>
<gene>
    <name evidence="1" type="ORF">QWY96_15770</name>
</gene>
<proteinExistence type="predicted"/>
<organism evidence="1 2">
    <name type="scientific">Vibrio artabrorum</name>
    <dbReference type="NCBI Taxonomy" id="446374"/>
    <lineage>
        <taxon>Bacteria</taxon>
        <taxon>Pseudomonadati</taxon>
        <taxon>Pseudomonadota</taxon>
        <taxon>Gammaproteobacteria</taxon>
        <taxon>Vibrionales</taxon>
        <taxon>Vibrionaceae</taxon>
        <taxon>Vibrio</taxon>
    </lineage>
</organism>